<dbReference type="PRINTS" id="PR00598">
    <property type="entry name" value="HTHMARR"/>
</dbReference>
<comment type="caution">
    <text evidence="3">The sequence shown here is derived from an EMBL/GenBank/DDBJ whole genome shotgun (WGS) entry which is preliminary data.</text>
</comment>
<keyword evidence="4" id="KW-1185">Reference proteome</keyword>
<dbReference type="GO" id="GO:0003700">
    <property type="term" value="F:DNA-binding transcription factor activity"/>
    <property type="evidence" value="ECO:0007669"/>
    <property type="project" value="InterPro"/>
</dbReference>
<dbReference type="InterPro" id="IPR036390">
    <property type="entry name" value="WH_DNA-bd_sf"/>
</dbReference>
<gene>
    <name evidence="3" type="ORF">FHP05_12165</name>
</gene>
<dbReference type="GO" id="GO:0006950">
    <property type="term" value="P:response to stress"/>
    <property type="evidence" value="ECO:0007669"/>
    <property type="project" value="TreeGrafter"/>
</dbReference>
<dbReference type="PANTHER" id="PTHR33164">
    <property type="entry name" value="TRANSCRIPTIONAL REGULATOR, MARR FAMILY"/>
    <property type="match status" value="1"/>
</dbReference>
<dbReference type="PROSITE" id="PS50995">
    <property type="entry name" value="HTH_MARR_2"/>
    <property type="match status" value="1"/>
</dbReference>
<dbReference type="InterPro" id="IPR039422">
    <property type="entry name" value="MarR/SlyA-like"/>
</dbReference>
<dbReference type="Proteomes" id="UP000321574">
    <property type="component" value="Unassembled WGS sequence"/>
</dbReference>
<reference evidence="3 4" key="1">
    <citation type="submission" date="2019-06" db="EMBL/GenBank/DDBJ databases">
        <title>Cerasibacillus sp. nov., isolated from maize field.</title>
        <authorList>
            <person name="Lin S.-Y."/>
            <person name="Tsai C.-F."/>
            <person name="Young C.-C."/>
        </authorList>
    </citation>
    <scope>NUCLEOTIDE SEQUENCE [LARGE SCALE GENOMIC DNA]</scope>
    <source>
        <strain evidence="3 4">CC-CFT480</strain>
    </source>
</reference>
<dbReference type="OrthoDB" id="9790052at2"/>
<evidence type="ECO:0000259" key="2">
    <source>
        <dbReference type="PROSITE" id="PS50995"/>
    </source>
</evidence>
<organism evidence="3 4">
    <name type="scientific">Cerasibacillus terrae</name>
    <dbReference type="NCBI Taxonomy" id="2498845"/>
    <lineage>
        <taxon>Bacteria</taxon>
        <taxon>Bacillati</taxon>
        <taxon>Bacillota</taxon>
        <taxon>Bacilli</taxon>
        <taxon>Bacillales</taxon>
        <taxon>Bacillaceae</taxon>
        <taxon>Cerasibacillus</taxon>
    </lineage>
</organism>
<protein>
    <submittedName>
        <fullName evidence="3">MarR family transcriptional regulator</fullName>
    </submittedName>
</protein>
<dbReference type="PANTHER" id="PTHR33164:SF99">
    <property type="entry name" value="MARR FAMILY REGULATORY PROTEIN"/>
    <property type="match status" value="1"/>
</dbReference>
<dbReference type="SUPFAM" id="SSF46785">
    <property type="entry name" value="Winged helix' DNA-binding domain"/>
    <property type="match status" value="1"/>
</dbReference>
<dbReference type="EMBL" id="VDUW01000009">
    <property type="protein sequence ID" value="TXL62584.1"/>
    <property type="molecule type" value="Genomic_DNA"/>
</dbReference>
<feature type="domain" description="HTH marR-type" evidence="2">
    <location>
        <begin position="7"/>
        <end position="139"/>
    </location>
</feature>
<proteinExistence type="predicted"/>
<evidence type="ECO:0000313" key="3">
    <source>
        <dbReference type="EMBL" id="TXL62584.1"/>
    </source>
</evidence>
<sequence length="146" mass="16952">MIPEELVADLEKQLRRISGLIKQRGRKILTNYPITPSQFIALQWIVEEKNITIGELAQKIGLAFSTTTDLVNRMEANGLVRRVKDEQDKRVVRIHTLEKGNLLIKEVIAVRREYLNDILQSFSYEQTNDLNQLLTLLYGTMQNNRE</sequence>
<dbReference type="Pfam" id="PF01047">
    <property type="entry name" value="MarR"/>
    <property type="match status" value="1"/>
</dbReference>
<evidence type="ECO:0000256" key="1">
    <source>
        <dbReference type="ARBA" id="ARBA00023125"/>
    </source>
</evidence>
<dbReference type="AlphaFoldDB" id="A0A5C8NL55"/>
<dbReference type="Gene3D" id="1.10.10.10">
    <property type="entry name" value="Winged helix-like DNA-binding domain superfamily/Winged helix DNA-binding domain"/>
    <property type="match status" value="1"/>
</dbReference>
<evidence type="ECO:0000313" key="4">
    <source>
        <dbReference type="Proteomes" id="UP000321574"/>
    </source>
</evidence>
<dbReference type="InterPro" id="IPR000835">
    <property type="entry name" value="HTH_MarR-typ"/>
</dbReference>
<accession>A0A5C8NL55</accession>
<dbReference type="SMART" id="SM00347">
    <property type="entry name" value="HTH_MARR"/>
    <property type="match status" value="1"/>
</dbReference>
<dbReference type="RefSeq" id="WP_147668683.1">
    <property type="nucleotide sequence ID" value="NZ_VDUW01000009.1"/>
</dbReference>
<dbReference type="InterPro" id="IPR036388">
    <property type="entry name" value="WH-like_DNA-bd_sf"/>
</dbReference>
<name>A0A5C8NL55_9BACI</name>
<dbReference type="GO" id="GO:0003677">
    <property type="term" value="F:DNA binding"/>
    <property type="evidence" value="ECO:0007669"/>
    <property type="project" value="UniProtKB-KW"/>
</dbReference>
<keyword evidence="1" id="KW-0238">DNA-binding</keyword>